<comment type="caution">
    <text evidence="1">The sequence shown here is derived from an EMBL/GenBank/DDBJ whole genome shotgun (WGS) entry which is preliminary data.</text>
</comment>
<evidence type="ECO:0000313" key="1">
    <source>
        <dbReference type="EMBL" id="MBD8500226.1"/>
    </source>
</evidence>
<gene>
    <name evidence="1" type="ORF">IFO66_18190</name>
</gene>
<evidence type="ECO:0000313" key="2">
    <source>
        <dbReference type="Proteomes" id="UP000634529"/>
    </source>
</evidence>
<reference evidence="1 2" key="1">
    <citation type="submission" date="2020-09" db="EMBL/GenBank/DDBJ databases">
        <title>Paenibacillus sp. CAU 1523 isolated from sand of Haeundae Beach.</title>
        <authorList>
            <person name="Kim W."/>
        </authorList>
    </citation>
    <scope>NUCLEOTIDE SEQUENCE [LARGE SCALE GENOMIC DNA]</scope>
    <source>
        <strain evidence="1 2">CAU 1523</strain>
    </source>
</reference>
<name>A0ABR9B4W5_9BACL</name>
<accession>A0ABR9B4W5</accession>
<keyword evidence="2" id="KW-1185">Reference proteome</keyword>
<proteinExistence type="predicted"/>
<dbReference type="EMBL" id="JACYTN010000019">
    <property type="protein sequence ID" value="MBD8500226.1"/>
    <property type="molecule type" value="Genomic_DNA"/>
</dbReference>
<sequence length="104" mass="11670">MINELIDRYPNPVSLVDVTEQELLNIKGIGVSKAKQIVAAVQLVQEFAAPSPEPIIIRSPSDVFSLIKFDMRYASKELLSRNTILCDSHKKFENPVFTPKKSLV</sequence>
<dbReference type="Proteomes" id="UP000634529">
    <property type="component" value="Unassembled WGS sequence"/>
</dbReference>
<protein>
    <submittedName>
        <fullName evidence="1">Uncharacterized protein</fullName>
    </submittedName>
</protein>
<organism evidence="1 2">
    <name type="scientific">Paenibacillus arenosi</name>
    <dbReference type="NCBI Taxonomy" id="2774142"/>
    <lineage>
        <taxon>Bacteria</taxon>
        <taxon>Bacillati</taxon>
        <taxon>Bacillota</taxon>
        <taxon>Bacilli</taxon>
        <taxon>Bacillales</taxon>
        <taxon>Paenibacillaceae</taxon>
        <taxon>Paenibacillus</taxon>
    </lineage>
</organism>
<dbReference type="RefSeq" id="WP_192026527.1">
    <property type="nucleotide sequence ID" value="NZ_JACYTN010000019.1"/>
</dbReference>